<dbReference type="InterPro" id="IPR014576">
    <property type="entry name" value="Pesterase_YhaO"/>
</dbReference>
<proteinExistence type="predicted"/>
<dbReference type="InterPro" id="IPR050535">
    <property type="entry name" value="DNA_Repair-Maintenance_Comp"/>
</dbReference>
<dbReference type="PIRSF" id="PIRSF033091">
    <property type="entry name" value="Pesterase_YhaO"/>
    <property type="match status" value="1"/>
</dbReference>
<keyword evidence="1" id="KW-0378">Hydrolase</keyword>
<evidence type="ECO:0000259" key="2">
    <source>
        <dbReference type="Pfam" id="PF00149"/>
    </source>
</evidence>
<dbReference type="GO" id="GO:0016787">
    <property type="term" value="F:hydrolase activity"/>
    <property type="evidence" value="ECO:0007669"/>
    <property type="project" value="UniProtKB-KW"/>
</dbReference>
<protein>
    <submittedName>
        <fullName evidence="3">Calcineurin-like phosphoesterase family protein</fullName>
    </submittedName>
</protein>
<dbReference type="STRING" id="1111454.HMPREF1250_1467"/>
<dbReference type="SUPFAM" id="SSF56300">
    <property type="entry name" value="Metallo-dependent phosphatases"/>
    <property type="match status" value="1"/>
</dbReference>
<dbReference type="Gene3D" id="3.60.21.10">
    <property type="match status" value="1"/>
</dbReference>
<dbReference type="eggNOG" id="COG0420">
    <property type="taxonomic scope" value="Bacteria"/>
</dbReference>
<dbReference type="CDD" id="cd00840">
    <property type="entry name" value="MPP_Mre11_N"/>
    <property type="match status" value="1"/>
</dbReference>
<dbReference type="EMBL" id="AWXA01000037">
    <property type="protein sequence ID" value="ERT59234.1"/>
    <property type="molecule type" value="Genomic_DNA"/>
</dbReference>
<dbReference type="PANTHER" id="PTHR30337:SF7">
    <property type="entry name" value="PHOSPHOESTERASE"/>
    <property type="match status" value="1"/>
</dbReference>
<feature type="domain" description="Calcineurin-like phosphoesterase" evidence="2">
    <location>
        <begin position="5"/>
        <end position="201"/>
    </location>
</feature>
<keyword evidence="4" id="KW-1185">Reference proteome</keyword>
<name>U7UK19_9FIRM</name>
<accession>U7UK19</accession>
<organism evidence="3 4">
    <name type="scientific">Megasphaera vaginalis</name>
    <name type="common">ex Srinivasan et al. 2021</name>
    <dbReference type="NCBI Taxonomy" id="1111454"/>
    <lineage>
        <taxon>Bacteria</taxon>
        <taxon>Bacillati</taxon>
        <taxon>Bacillota</taxon>
        <taxon>Negativicutes</taxon>
        <taxon>Veillonellales</taxon>
        <taxon>Veillonellaceae</taxon>
        <taxon>Megasphaera</taxon>
    </lineage>
</organism>
<dbReference type="InterPro" id="IPR029052">
    <property type="entry name" value="Metallo-depent_PP-like"/>
</dbReference>
<reference evidence="3 4" key="1">
    <citation type="submission" date="2013-09" db="EMBL/GenBank/DDBJ databases">
        <authorList>
            <person name="Durkin A.S."/>
            <person name="Haft D.R."/>
            <person name="McCorrison J."/>
            <person name="Torralba M."/>
            <person name="Gillis M."/>
            <person name="Haft D.H."/>
            <person name="Methe B."/>
            <person name="Sutton G."/>
            <person name="Nelson K.E."/>
        </authorList>
    </citation>
    <scope>NUCLEOTIDE SEQUENCE [LARGE SCALE GENOMIC DNA]</scope>
    <source>
        <strain evidence="3 4">BV3C16-1</strain>
    </source>
</reference>
<gene>
    <name evidence="3" type="ORF">HMPREF1250_1467</name>
</gene>
<dbReference type="PATRIC" id="fig|1111454.3.peg.1387"/>
<dbReference type="InterPro" id="IPR041796">
    <property type="entry name" value="Mre11_N"/>
</dbReference>
<dbReference type="InterPro" id="IPR004843">
    <property type="entry name" value="Calcineurin-like_PHP"/>
</dbReference>
<dbReference type="Pfam" id="PF00149">
    <property type="entry name" value="Metallophos"/>
    <property type="match status" value="1"/>
</dbReference>
<evidence type="ECO:0000313" key="3">
    <source>
        <dbReference type="EMBL" id="ERT59234.1"/>
    </source>
</evidence>
<dbReference type="OrthoDB" id="9773856at2"/>
<sequence length="424" mass="47778">MEKSLRFIQCGDLHLGSPFRRLPELSDRWRQIVGNAPLKAFQKIVQIAVEKDVHALFVCGDIYTGAEHNLAAQLDYVRQLHTLAQHKIAVFMVTGNHDPLNLWKAEIPFPPNVHVFSAAAPERVPLLVDGVEAAAVYGQSYGQREVRENLARRFKRGADDRYAIALLHTQVDGGDSPYAPSSLADLTATGMDYWALGHVHKEAVLQQDPYVVYAGNPQGLDRTETGPRGCYYVEVGPYGSAKLQFIDTSVVRWQEAEIAIDELYSTAQLREAVRHLKEDLRRSFGKPVFLNLTFTGAGQLYSVLNDGDAVRYWLDAWQEEEKGKYAFVMIDRLHNRTRPPLNSSERSRLPDMLGDYLRAADTLSQLPDGERLDKLREILAQRPEFDRLGEYGRNLGDARILGAFERAKWLGMERLMAGKKGTGQ</sequence>
<evidence type="ECO:0000313" key="4">
    <source>
        <dbReference type="Proteomes" id="UP000017090"/>
    </source>
</evidence>
<dbReference type="PANTHER" id="PTHR30337">
    <property type="entry name" value="COMPONENT OF ATP-DEPENDENT DSDNA EXONUCLEASE"/>
    <property type="match status" value="1"/>
</dbReference>
<dbReference type="Proteomes" id="UP000017090">
    <property type="component" value="Unassembled WGS sequence"/>
</dbReference>
<comment type="caution">
    <text evidence="3">The sequence shown here is derived from an EMBL/GenBank/DDBJ whole genome shotgun (WGS) entry which is preliminary data.</text>
</comment>
<evidence type="ECO:0000256" key="1">
    <source>
        <dbReference type="ARBA" id="ARBA00022801"/>
    </source>
</evidence>
<dbReference type="AlphaFoldDB" id="U7UK19"/>